<dbReference type="Gene3D" id="1.10.10.60">
    <property type="entry name" value="Homeodomain-like"/>
    <property type="match status" value="1"/>
</dbReference>
<dbReference type="InterPro" id="IPR001647">
    <property type="entry name" value="HTH_TetR"/>
</dbReference>
<dbReference type="SUPFAM" id="SSF48498">
    <property type="entry name" value="Tetracyclin repressor-like, C-terminal domain"/>
    <property type="match status" value="1"/>
</dbReference>
<keyword evidence="1" id="KW-0678">Repressor</keyword>
<dbReference type="InterPro" id="IPR041490">
    <property type="entry name" value="KstR2_TetR_C"/>
</dbReference>
<dbReference type="InterPro" id="IPR009057">
    <property type="entry name" value="Homeodomain-like_sf"/>
</dbReference>
<feature type="domain" description="HTH tetR-type" evidence="6">
    <location>
        <begin position="1"/>
        <end position="55"/>
    </location>
</feature>
<dbReference type="Pfam" id="PF17932">
    <property type="entry name" value="TetR_C_24"/>
    <property type="match status" value="1"/>
</dbReference>
<dbReference type="AlphaFoldDB" id="A0A346Y393"/>
<dbReference type="Proteomes" id="UP000264006">
    <property type="component" value="Chromosome"/>
</dbReference>
<keyword evidence="3 5" id="KW-0238">DNA-binding</keyword>
<keyword evidence="2" id="KW-0805">Transcription regulation</keyword>
<dbReference type="SUPFAM" id="SSF46689">
    <property type="entry name" value="Homeodomain-like"/>
    <property type="match status" value="1"/>
</dbReference>
<keyword evidence="8" id="KW-1185">Reference proteome</keyword>
<evidence type="ECO:0000313" key="7">
    <source>
        <dbReference type="EMBL" id="AXV08940.1"/>
    </source>
</evidence>
<proteinExistence type="predicted"/>
<dbReference type="Pfam" id="PF00440">
    <property type="entry name" value="TetR_N"/>
    <property type="match status" value="1"/>
</dbReference>
<dbReference type="Gene3D" id="1.10.357.10">
    <property type="entry name" value="Tetracycline Repressor, domain 2"/>
    <property type="match status" value="1"/>
</dbReference>
<dbReference type="PRINTS" id="PR00455">
    <property type="entry name" value="HTHTETR"/>
</dbReference>
<evidence type="ECO:0000256" key="1">
    <source>
        <dbReference type="ARBA" id="ARBA00022491"/>
    </source>
</evidence>
<evidence type="ECO:0000256" key="2">
    <source>
        <dbReference type="ARBA" id="ARBA00023015"/>
    </source>
</evidence>
<evidence type="ECO:0000313" key="8">
    <source>
        <dbReference type="Proteomes" id="UP000264006"/>
    </source>
</evidence>
<sequence>MLAAATRVFHAKGYATASIQDVADELGILKGSLYYYIDSKEDLLFDIIDRVHRDTVERLEEWLEVEGDPLVQLRAYLEQQVQAYCRDVQQVGVFLNDFAHLSEARRATILAERDRFDAALRDLLRRGVESGSMAADVDPKLTAMAVFGMMNWISTWWREDGPSTPEQVARQFTDLVLAGVVGPASGSRSDLGRPAS</sequence>
<dbReference type="PROSITE" id="PS50977">
    <property type="entry name" value="HTH_TETR_2"/>
    <property type="match status" value="1"/>
</dbReference>
<evidence type="ECO:0000256" key="3">
    <source>
        <dbReference type="ARBA" id="ARBA00023125"/>
    </source>
</evidence>
<reference evidence="7 8" key="1">
    <citation type="submission" date="2018-09" db="EMBL/GenBank/DDBJ databases">
        <title>Complete genome sequence of Euzebya sp. DY32-46 isolated from seawater of Pacific Ocean.</title>
        <authorList>
            <person name="Xu L."/>
            <person name="Wu Y.-H."/>
            <person name="Xu X.-W."/>
        </authorList>
    </citation>
    <scope>NUCLEOTIDE SEQUENCE [LARGE SCALE GENOMIC DNA]</scope>
    <source>
        <strain evidence="7 8">DY32-46</strain>
    </source>
</reference>
<dbReference type="EMBL" id="CP031165">
    <property type="protein sequence ID" value="AXV08940.1"/>
    <property type="molecule type" value="Genomic_DNA"/>
</dbReference>
<dbReference type="InterPro" id="IPR050109">
    <property type="entry name" value="HTH-type_TetR-like_transc_reg"/>
</dbReference>
<keyword evidence="4" id="KW-0804">Transcription</keyword>
<gene>
    <name evidence="7" type="ORF">DVS28_a4274</name>
</gene>
<feature type="DNA-binding region" description="H-T-H motif" evidence="5">
    <location>
        <begin position="18"/>
        <end position="37"/>
    </location>
</feature>
<evidence type="ECO:0000259" key="6">
    <source>
        <dbReference type="PROSITE" id="PS50977"/>
    </source>
</evidence>
<name>A0A346Y393_9ACTN</name>
<evidence type="ECO:0000256" key="4">
    <source>
        <dbReference type="ARBA" id="ARBA00023163"/>
    </source>
</evidence>
<protein>
    <submittedName>
        <fullName evidence="7">Transcriptional regulator, TetR family</fullName>
    </submittedName>
</protein>
<accession>A0A346Y393</accession>
<organism evidence="7 8">
    <name type="scientific">Euzebya pacifica</name>
    <dbReference type="NCBI Taxonomy" id="1608957"/>
    <lineage>
        <taxon>Bacteria</taxon>
        <taxon>Bacillati</taxon>
        <taxon>Actinomycetota</taxon>
        <taxon>Nitriliruptoria</taxon>
        <taxon>Euzebyales</taxon>
    </lineage>
</organism>
<dbReference type="PANTHER" id="PTHR30055:SF175">
    <property type="entry name" value="HTH-TYPE TRANSCRIPTIONAL REPRESSOR KSTR2"/>
    <property type="match status" value="1"/>
</dbReference>
<dbReference type="PANTHER" id="PTHR30055">
    <property type="entry name" value="HTH-TYPE TRANSCRIPTIONAL REGULATOR RUTR"/>
    <property type="match status" value="1"/>
</dbReference>
<dbReference type="InterPro" id="IPR036271">
    <property type="entry name" value="Tet_transcr_reg_TetR-rel_C_sf"/>
</dbReference>
<dbReference type="GO" id="GO:0003700">
    <property type="term" value="F:DNA-binding transcription factor activity"/>
    <property type="evidence" value="ECO:0007669"/>
    <property type="project" value="TreeGrafter"/>
</dbReference>
<dbReference type="KEGG" id="euz:DVS28_a4274"/>
<evidence type="ECO:0000256" key="5">
    <source>
        <dbReference type="PROSITE-ProRule" id="PRU00335"/>
    </source>
</evidence>
<dbReference type="GO" id="GO:0000976">
    <property type="term" value="F:transcription cis-regulatory region binding"/>
    <property type="evidence" value="ECO:0007669"/>
    <property type="project" value="TreeGrafter"/>
</dbReference>